<keyword evidence="2" id="KW-1185">Reference proteome</keyword>
<reference evidence="1 2" key="1">
    <citation type="submission" date="2017-06" db="EMBL/GenBank/DDBJ databases">
        <title>Ant-infecting Ophiocordyceps genomes reveal a high diversity of potential behavioral manipulation genes and a possible major role for enterotoxins.</title>
        <authorList>
            <person name="De Bekker C."/>
            <person name="Evans H.C."/>
            <person name="Brachmann A."/>
            <person name="Hughes D.P."/>
        </authorList>
    </citation>
    <scope>NUCLEOTIDE SEQUENCE [LARGE SCALE GENOMIC DNA]</scope>
    <source>
        <strain evidence="1 2">1348a</strain>
    </source>
</reference>
<sequence>MGSSESKQVAARFSQTTYSSICFPLRFDIYDTGRSRNRFALGDKKNPTHIVSLVSGLYGDLVLYNGPTAEADPIVLIRNSRSLGRTEDIEVAACADGRLAIREELRCRSNGWGRAFEFAVPMGPGLLPEKFEWRASRSNEVRQLGEASSGWKLVRLGRQEEIVAVVAQPRMSLSKVGVFNFVGSGATGELGDSWAAMAVASFARMQQRQIQSSTAASSGAASAGASAAACSC</sequence>
<dbReference type="Proteomes" id="UP000224854">
    <property type="component" value="Unassembled WGS sequence"/>
</dbReference>
<proteinExistence type="predicted"/>
<dbReference type="OrthoDB" id="3431997at2759"/>
<name>A0A2C5ZQB1_9HYPO</name>
<organism evidence="1 2">
    <name type="scientific">Ophiocordyceps australis</name>
    <dbReference type="NCBI Taxonomy" id="1399860"/>
    <lineage>
        <taxon>Eukaryota</taxon>
        <taxon>Fungi</taxon>
        <taxon>Dikarya</taxon>
        <taxon>Ascomycota</taxon>
        <taxon>Pezizomycotina</taxon>
        <taxon>Sordariomycetes</taxon>
        <taxon>Hypocreomycetidae</taxon>
        <taxon>Hypocreales</taxon>
        <taxon>Ophiocordycipitaceae</taxon>
        <taxon>Ophiocordyceps</taxon>
    </lineage>
</organism>
<gene>
    <name evidence="1" type="ORF">CDD82_7320</name>
</gene>
<protein>
    <submittedName>
        <fullName evidence="1">Uncharacterized protein</fullName>
    </submittedName>
</protein>
<evidence type="ECO:0000313" key="1">
    <source>
        <dbReference type="EMBL" id="PHH82003.1"/>
    </source>
</evidence>
<dbReference type="EMBL" id="NJEU01000084">
    <property type="protein sequence ID" value="PHH82003.1"/>
    <property type="molecule type" value="Genomic_DNA"/>
</dbReference>
<accession>A0A2C5ZQB1</accession>
<comment type="caution">
    <text evidence="1">The sequence shown here is derived from an EMBL/GenBank/DDBJ whole genome shotgun (WGS) entry which is preliminary data.</text>
</comment>
<dbReference type="AlphaFoldDB" id="A0A2C5ZQB1"/>
<evidence type="ECO:0000313" key="2">
    <source>
        <dbReference type="Proteomes" id="UP000224854"/>
    </source>
</evidence>